<evidence type="ECO:0000313" key="6">
    <source>
        <dbReference type="EMBL" id="ODR96158.1"/>
    </source>
</evidence>
<organism evidence="6 7">
    <name type="scientific">Methyloceanibacter superfactus</name>
    <dbReference type="NCBI Taxonomy" id="1774969"/>
    <lineage>
        <taxon>Bacteria</taxon>
        <taxon>Pseudomonadati</taxon>
        <taxon>Pseudomonadota</taxon>
        <taxon>Alphaproteobacteria</taxon>
        <taxon>Hyphomicrobiales</taxon>
        <taxon>Hyphomicrobiaceae</taxon>
        <taxon>Methyloceanibacter</taxon>
    </lineage>
</organism>
<dbReference type="STRING" id="1774969.AUC69_15440"/>
<feature type="transmembrane region" description="Helical" evidence="4">
    <location>
        <begin position="20"/>
        <end position="45"/>
    </location>
</feature>
<feature type="domain" description="Glycosyltransferase 2-like" evidence="5">
    <location>
        <begin position="64"/>
        <end position="230"/>
    </location>
</feature>
<evidence type="ECO:0000256" key="1">
    <source>
        <dbReference type="ARBA" id="ARBA00006739"/>
    </source>
</evidence>
<dbReference type="Gene3D" id="3.90.550.10">
    <property type="entry name" value="Spore Coat Polysaccharide Biosynthesis Protein SpsA, Chain A"/>
    <property type="match status" value="1"/>
</dbReference>
<proteinExistence type="inferred from homology"/>
<accession>A0A1E3VRJ8</accession>
<keyword evidence="3" id="KW-0808">Transferase</keyword>
<dbReference type="InterPro" id="IPR029044">
    <property type="entry name" value="Nucleotide-diphossugar_trans"/>
</dbReference>
<reference evidence="6 7" key="1">
    <citation type="journal article" date="2016" name="Environ. Microbiol.">
        <title>New Methyloceanibacter diversity from North Sea sediments includes methanotroph containing solely the soluble methane monooxygenase.</title>
        <authorList>
            <person name="Vekeman B."/>
            <person name="Kerckhof F.M."/>
            <person name="Cremers G."/>
            <person name="de Vos P."/>
            <person name="Vandamme P."/>
            <person name="Boon N."/>
            <person name="Op den Camp H.J."/>
            <person name="Heylen K."/>
        </authorList>
    </citation>
    <scope>NUCLEOTIDE SEQUENCE [LARGE SCALE GENOMIC DNA]</scope>
    <source>
        <strain evidence="6 7">R-67175</strain>
    </source>
</reference>
<dbReference type="AlphaFoldDB" id="A0A1E3VRJ8"/>
<keyword evidence="4" id="KW-0472">Membrane</keyword>
<dbReference type="PANTHER" id="PTHR43630:SF1">
    <property type="entry name" value="POLY-BETA-1,6-N-ACETYL-D-GLUCOSAMINE SYNTHASE"/>
    <property type="match status" value="1"/>
</dbReference>
<gene>
    <name evidence="6" type="ORF">AUC69_15440</name>
</gene>
<comment type="similarity">
    <text evidence="1">Belongs to the glycosyltransferase 2 family.</text>
</comment>
<evidence type="ECO:0000259" key="5">
    <source>
        <dbReference type="Pfam" id="PF00535"/>
    </source>
</evidence>
<evidence type="ECO:0000256" key="4">
    <source>
        <dbReference type="SAM" id="Phobius"/>
    </source>
</evidence>
<evidence type="ECO:0000256" key="3">
    <source>
        <dbReference type="ARBA" id="ARBA00022679"/>
    </source>
</evidence>
<dbReference type="RefSeq" id="WP_083239422.1">
    <property type="nucleotide sequence ID" value="NZ_LPWF01000030.1"/>
</dbReference>
<keyword evidence="7" id="KW-1185">Reference proteome</keyword>
<evidence type="ECO:0000313" key="7">
    <source>
        <dbReference type="Proteomes" id="UP000094472"/>
    </source>
</evidence>
<name>A0A1E3VRJ8_9HYPH</name>
<comment type="caution">
    <text evidence="6">The sequence shown here is derived from an EMBL/GenBank/DDBJ whole genome shotgun (WGS) entry which is preliminary data.</text>
</comment>
<dbReference type="EMBL" id="LPWF01000030">
    <property type="protein sequence ID" value="ODR96158.1"/>
    <property type="molecule type" value="Genomic_DNA"/>
</dbReference>
<dbReference type="Proteomes" id="UP000094472">
    <property type="component" value="Unassembled WGS sequence"/>
</dbReference>
<keyword evidence="4" id="KW-1133">Transmembrane helix</keyword>
<evidence type="ECO:0000256" key="2">
    <source>
        <dbReference type="ARBA" id="ARBA00022676"/>
    </source>
</evidence>
<keyword evidence="2" id="KW-0328">Glycosyltransferase</keyword>
<dbReference type="GO" id="GO:0016757">
    <property type="term" value="F:glycosyltransferase activity"/>
    <property type="evidence" value="ECO:0007669"/>
    <property type="project" value="UniProtKB-KW"/>
</dbReference>
<dbReference type="InterPro" id="IPR001173">
    <property type="entry name" value="Glyco_trans_2-like"/>
</dbReference>
<dbReference type="OrthoDB" id="5291101at2"/>
<protein>
    <recommendedName>
        <fullName evidence="5">Glycosyltransferase 2-like domain-containing protein</fullName>
    </recommendedName>
</protein>
<sequence length="296" mass="31663">MWQVASDGITYLTSQSGDSLLHLFWFVALFEIPRYLFAFLAVAALSFRTAREPTQLAPNIGRVTVVIAGHNEQDSIDRCVRSVYEQSLTPDEIIVISDGSTDRMPAKLRELQEEGLIKEGHCTQLRAGKSAGFNLALGRATGDIIVNLDCDCTFDRHALKQIVATFADPRVGGVAGNIVPRNASRSLITEFQAIEYLISISQGKQAANITDLMTCVSGGFGAFRRSAIARVGGLDAGGGEDLDVTLRLREAGWKTLFAPDAICYTDVPETLGALTRSASAGSATPCAFAIASTAPC</sequence>
<dbReference type="Pfam" id="PF00535">
    <property type="entry name" value="Glycos_transf_2"/>
    <property type="match status" value="1"/>
</dbReference>
<keyword evidence="4" id="KW-0812">Transmembrane</keyword>
<dbReference type="SUPFAM" id="SSF53448">
    <property type="entry name" value="Nucleotide-diphospho-sugar transferases"/>
    <property type="match status" value="1"/>
</dbReference>
<dbReference type="CDD" id="cd06423">
    <property type="entry name" value="CESA_like"/>
    <property type="match status" value="1"/>
</dbReference>
<dbReference type="PANTHER" id="PTHR43630">
    <property type="entry name" value="POLY-BETA-1,6-N-ACETYL-D-GLUCOSAMINE SYNTHASE"/>
    <property type="match status" value="1"/>
</dbReference>